<dbReference type="Proteomes" id="UP000048949">
    <property type="component" value="Unassembled WGS sequence"/>
</dbReference>
<reference evidence="3 4" key="1">
    <citation type="submission" date="2015-04" db="EMBL/GenBank/DDBJ databases">
        <authorList>
            <person name="Syromyatnikov M.Y."/>
            <person name="Popov V.N."/>
        </authorList>
    </citation>
    <scope>NUCLEOTIDE SEQUENCE [LARGE SCALE GENOMIC DNA]</scope>
    <source>
        <strain evidence="3 4">CECT 5292</strain>
    </source>
</reference>
<dbReference type="Gene3D" id="1.10.3730.20">
    <property type="match status" value="1"/>
</dbReference>
<feature type="transmembrane region" description="Helical" evidence="1">
    <location>
        <begin position="192"/>
        <end position="210"/>
    </location>
</feature>
<accession>A0A0U1NIZ5</accession>
<feature type="transmembrane region" description="Helical" evidence="1">
    <location>
        <begin position="254"/>
        <end position="270"/>
    </location>
</feature>
<dbReference type="SUPFAM" id="SSF103481">
    <property type="entry name" value="Multidrug resistance efflux transporter EmrE"/>
    <property type="match status" value="2"/>
</dbReference>
<evidence type="ECO:0000313" key="3">
    <source>
        <dbReference type="EMBL" id="CRK74704.1"/>
    </source>
</evidence>
<dbReference type="InterPro" id="IPR000620">
    <property type="entry name" value="EamA_dom"/>
</dbReference>
<dbReference type="STRING" id="282199.GCA_001049735_00739"/>
<evidence type="ECO:0000256" key="1">
    <source>
        <dbReference type="SAM" id="Phobius"/>
    </source>
</evidence>
<dbReference type="EMBL" id="CVQV01000003">
    <property type="protein sequence ID" value="CRK74704.1"/>
    <property type="molecule type" value="Genomic_DNA"/>
</dbReference>
<feature type="transmembrane region" description="Helical" evidence="1">
    <location>
        <begin position="51"/>
        <end position="71"/>
    </location>
</feature>
<dbReference type="Pfam" id="PF00892">
    <property type="entry name" value="EamA"/>
    <property type="match status" value="2"/>
</dbReference>
<keyword evidence="1" id="KW-0812">Transmembrane</keyword>
<keyword evidence="1" id="KW-0472">Membrane</keyword>
<feature type="transmembrane region" description="Helical" evidence="1">
    <location>
        <begin position="276"/>
        <end position="294"/>
    </location>
</feature>
<feature type="transmembrane region" description="Helical" evidence="1">
    <location>
        <begin position="222"/>
        <end position="242"/>
    </location>
</feature>
<dbReference type="AlphaFoldDB" id="A0A0U1NIZ5"/>
<feature type="domain" description="EamA" evidence="2">
    <location>
        <begin position="164"/>
        <end position="288"/>
    </location>
</feature>
<dbReference type="PANTHER" id="PTHR22911:SF135">
    <property type="entry name" value="BLR4310 PROTEIN"/>
    <property type="match status" value="1"/>
</dbReference>
<keyword evidence="1" id="KW-1133">Transmembrane helix</keyword>
<feature type="domain" description="EamA" evidence="2">
    <location>
        <begin position="20"/>
        <end position="152"/>
    </location>
</feature>
<sequence>MSFSSPKASGALVRLNDNLRGALLMVGAMFGFALEDALIKTLAGTLPVGQLLVIFGFLGGAMFAVMTWAQGQRLWTQALLHPAVIIRNVGELIGTVGFVTAIILTPLSTASAILQATPLVVTLGAALFLQEKVGWRRWAAIFVGFCGVLLIIRPGAESFDAKSLFAVQGVIGLATRDIATRRVPKSITSLQLSTYAFFMLIPAGALMLIFSDGMIRPDAVQWAVLLGSTVIGVAAYYMIVAAMRVGDVGYVTPFRYTRLIFALVIATTFFGERPDLLTLIGAAIIVISGIYTLLREARLKRTSKP</sequence>
<gene>
    <name evidence="3" type="ORF">NIG5292_00739</name>
</gene>
<dbReference type="RefSeq" id="WP_048598084.1">
    <property type="nucleotide sequence ID" value="NZ_CVPC01000003.1"/>
</dbReference>
<dbReference type="PANTHER" id="PTHR22911">
    <property type="entry name" value="ACYL-MALONYL CONDENSING ENZYME-RELATED"/>
    <property type="match status" value="1"/>
</dbReference>
<organism evidence="3 4">
    <name type="scientific">Nereida ignava</name>
    <dbReference type="NCBI Taxonomy" id="282199"/>
    <lineage>
        <taxon>Bacteria</taxon>
        <taxon>Pseudomonadati</taxon>
        <taxon>Pseudomonadota</taxon>
        <taxon>Alphaproteobacteria</taxon>
        <taxon>Rhodobacterales</taxon>
        <taxon>Roseobacteraceae</taxon>
        <taxon>Nereida</taxon>
    </lineage>
</organism>
<dbReference type="InterPro" id="IPR037185">
    <property type="entry name" value="EmrE-like"/>
</dbReference>
<feature type="transmembrane region" description="Helical" evidence="1">
    <location>
        <begin position="135"/>
        <end position="152"/>
    </location>
</feature>
<name>A0A0U1NIZ5_9RHOB</name>
<evidence type="ECO:0000313" key="4">
    <source>
        <dbReference type="Proteomes" id="UP000048949"/>
    </source>
</evidence>
<feature type="transmembrane region" description="Helical" evidence="1">
    <location>
        <begin position="20"/>
        <end position="39"/>
    </location>
</feature>
<feature type="transmembrane region" description="Helical" evidence="1">
    <location>
        <begin position="83"/>
        <end position="105"/>
    </location>
</feature>
<dbReference type="OrthoDB" id="7165334at2"/>
<proteinExistence type="predicted"/>
<protein>
    <submittedName>
        <fullName evidence="3">Phosphonate utilization associated putative membrane protein</fullName>
    </submittedName>
</protein>
<keyword evidence="4" id="KW-1185">Reference proteome</keyword>
<dbReference type="GO" id="GO:0016020">
    <property type="term" value="C:membrane"/>
    <property type="evidence" value="ECO:0007669"/>
    <property type="project" value="InterPro"/>
</dbReference>
<evidence type="ECO:0000259" key="2">
    <source>
        <dbReference type="Pfam" id="PF00892"/>
    </source>
</evidence>